<dbReference type="Gene3D" id="3.40.190.10">
    <property type="entry name" value="Periplasmic binding protein-like II"/>
    <property type="match status" value="2"/>
</dbReference>
<protein>
    <submittedName>
        <fullName evidence="9">ABC-type transporter, periplasmic subunit family 3</fullName>
    </submittedName>
</protein>
<evidence type="ECO:0000313" key="9">
    <source>
        <dbReference type="EMBL" id="KDR96207.1"/>
    </source>
</evidence>
<comment type="similarity">
    <text evidence="2">Belongs to the bacterial solute-binding protein SsuA/TauA family.</text>
</comment>
<keyword evidence="10" id="KW-1185">Reference proteome</keyword>
<dbReference type="PANTHER" id="PTHR30024">
    <property type="entry name" value="ALIPHATIC SULFONATES-BINDING PROTEIN-RELATED"/>
    <property type="match status" value="1"/>
</dbReference>
<feature type="signal peptide" evidence="7">
    <location>
        <begin position="1"/>
        <end position="20"/>
    </location>
</feature>
<dbReference type="PANTHER" id="PTHR30024:SF42">
    <property type="entry name" value="ALIPHATIC SULFONATES-BINDING PROTEIN-RELATED"/>
    <property type="match status" value="1"/>
</dbReference>
<dbReference type="InterPro" id="IPR044527">
    <property type="entry name" value="NrtA/CpmA_ABC-bd_dom"/>
</dbReference>
<dbReference type="eggNOG" id="COG0715">
    <property type="taxonomic scope" value="Bacteria"/>
</dbReference>
<keyword evidence="5" id="KW-0997">Cell inner membrane</keyword>
<keyword evidence="4" id="KW-1003">Cell membrane</keyword>
<evidence type="ECO:0000256" key="3">
    <source>
        <dbReference type="ARBA" id="ARBA00022448"/>
    </source>
</evidence>
<evidence type="ECO:0000256" key="1">
    <source>
        <dbReference type="ARBA" id="ARBA00004533"/>
    </source>
</evidence>
<organism evidence="9 10">
    <name type="scientific">Peptoclostridium litorale DSM 5388</name>
    <dbReference type="NCBI Taxonomy" id="1121324"/>
    <lineage>
        <taxon>Bacteria</taxon>
        <taxon>Bacillati</taxon>
        <taxon>Bacillota</taxon>
        <taxon>Clostridia</taxon>
        <taxon>Peptostreptococcales</taxon>
        <taxon>Peptoclostridiaceae</taxon>
        <taxon>Peptoclostridium</taxon>
    </lineage>
</organism>
<dbReference type="Proteomes" id="UP000027946">
    <property type="component" value="Unassembled WGS sequence"/>
</dbReference>
<dbReference type="InterPro" id="IPR001638">
    <property type="entry name" value="Solute-binding_3/MltF_N"/>
</dbReference>
<accession>A0A069RPV4</accession>
<evidence type="ECO:0000256" key="4">
    <source>
        <dbReference type="ARBA" id="ARBA00022475"/>
    </source>
</evidence>
<dbReference type="SUPFAM" id="SSF53850">
    <property type="entry name" value="Periplasmic binding protein-like II"/>
    <property type="match status" value="1"/>
</dbReference>
<gene>
    <name evidence="9" type="ORF">CLIT_4c00440</name>
</gene>
<sequence length="365" mass="40448">MKKILSVLMMVVLMATTLLTGCGQKAETQGASEAVQANASGSQKELQKMNIGYLASPEHLLYFVAKEKGFFEEEGIDANLFLFTNSAEGLNATIAKKVDVGSFGVSAPLVFTAKGADIQVIGGQNSGACALVCMPDRYDELKDINNYKGKKVATVRLSTADVIFRGALIDAGIDYRKGDAEIIELESPAATMEALKKGTVDAALIWTPYVAMAEDQGVKIGMYITDLFENNVCCRQAVLGSELEANPERWESFMAALIKAYDFYMTNHEETVEITSKYVKVDKKYLDKETYDADATMVCSPDPLRNSTLKYWDIMKKTGFIESELDIDEHINTDVYKKALDRMISEYPDNENYKALLNDFEMNNI</sequence>
<dbReference type="CDD" id="cd13553">
    <property type="entry name" value="PBP2_NrtA_CpmA_like"/>
    <property type="match status" value="1"/>
</dbReference>
<keyword evidence="7" id="KW-0732">Signal</keyword>
<dbReference type="STRING" id="1121324.CLIT_4c00440"/>
<dbReference type="RefSeq" id="WP_038261873.1">
    <property type="nucleotide sequence ID" value="NZ_FSRH01000009.1"/>
</dbReference>
<dbReference type="InterPro" id="IPR015168">
    <property type="entry name" value="SsuA/THI5"/>
</dbReference>
<dbReference type="SMART" id="SM00062">
    <property type="entry name" value="PBPb"/>
    <property type="match status" value="1"/>
</dbReference>
<dbReference type="GO" id="GO:0005886">
    <property type="term" value="C:plasma membrane"/>
    <property type="evidence" value="ECO:0007669"/>
    <property type="project" value="UniProtKB-SubCell"/>
</dbReference>
<evidence type="ECO:0000256" key="2">
    <source>
        <dbReference type="ARBA" id="ARBA00010742"/>
    </source>
</evidence>
<keyword evidence="3" id="KW-0813">Transport</keyword>
<evidence type="ECO:0000256" key="5">
    <source>
        <dbReference type="ARBA" id="ARBA00022519"/>
    </source>
</evidence>
<dbReference type="EMBL" id="JJMM01000004">
    <property type="protein sequence ID" value="KDR96207.1"/>
    <property type="molecule type" value="Genomic_DNA"/>
</dbReference>
<evidence type="ECO:0000313" key="10">
    <source>
        <dbReference type="Proteomes" id="UP000027946"/>
    </source>
</evidence>
<name>A0A069RPV4_PEPLI</name>
<dbReference type="PROSITE" id="PS51257">
    <property type="entry name" value="PROKAR_LIPOPROTEIN"/>
    <property type="match status" value="1"/>
</dbReference>
<evidence type="ECO:0000256" key="7">
    <source>
        <dbReference type="SAM" id="SignalP"/>
    </source>
</evidence>
<keyword evidence="6" id="KW-0472">Membrane</keyword>
<comment type="caution">
    <text evidence="9">The sequence shown here is derived from an EMBL/GenBank/DDBJ whole genome shotgun (WGS) entry which is preliminary data.</text>
</comment>
<dbReference type="AlphaFoldDB" id="A0A069RPV4"/>
<dbReference type="OrthoDB" id="9815602at2"/>
<proteinExistence type="inferred from homology"/>
<evidence type="ECO:0000256" key="6">
    <source>
        <dbReference type="ARBA" id="ARBA00023136"/>
    </source>
</evidence>
<feature type="chain" id="PRO_5038770029" evidence="7">
    <location>
        <begin position="21"/>
        <end position="365"/>
    </location>
</feature>
<reference evidence="9 10" key="1">
    <citation type="submission" date="2014-03" db="EMBL/GenBank/DDBJ databases">
        <title>Genome sequence of Clostridium litorale W6, DSM 5388.</title>
        <authorList>
            <person name="Poehlein A."/>
            <person name="Jagirdar A."/>
            <person name="Khonsari B."/>
            <person name="Chibani C.M."/>
            <person name="Gutierrez Gutierrez D.A."/>
            <person name="Davydova E."/>
            <person name="Alghaithi H.S."/>
            <person name="Nair K.P."/>
            <person name="Dhamotharan K."/>
            <person name="Chandran L."/>
            <person name="G W."/>
            <person name="Daniel R."/>
        </authorList>
    </citation>
    <scope>NUCLEOTIDE SEQUENCE [LARGE SCALE GENOMIC DNA]</scope>
    <source>
        <strain evidence="9 10">W6</strain>
    </source>
</reference>
<comment type="subcellular location">
    <subcellularLocation>
        <location evidence="1">Cell inner membrane</location>
    </subcellularLocation>
</comment>
<feature type="domain" description="Solute-binding protein family 3/N-terminal" evidence="8">
    <location>
        <begin position="48"/>
        <end position="282"/>
    </location>
</feature>
<dbReference type="Pfam" id="PF09084">
    <property type="entry name" value="NMT1"/>
    <property type="match status" value="1"/>
</dbReference>
<evidence type="ECO:0000259" key="8">
    <source>
        <dbReference type="SMART" id="SM00062"/>
    </source>
</evidence>